<evidence type="ECO:0000313" key="2">
    <source>
        <dbReference type="EMBL" id="SFR00137.1"/>
    </source>
</evidence>
<evidence type="ECO:0000256" key="1">
    <source>
        <dbReference type="SAM" id="MobiDB-lite"/>
    </source>
</evidence>
<protein>
    <submittedName>
        <fullName evidence="2">Uncharacterized protein</fullName>
    </submittedName>
</protein>
<dbReference type="Proteomes" id="UP000199584">
    <property type="component" value="Unassembled WGS sequence"/>
</dbReference>
<name>A0A1I6D4A1_9FIRM</name>
<dbReference type="EMBL" id="FOYM01000005">
    <property type="protein sequence ID" value="SFR00137.1"/>
    <property type="molecule type" value="Genomic_DNA"/>
</dbReference>
<accession>A0A1I6D4A1</accession>
<dbReference type="AlphaFoldDB" id="A0A1I6D4A1"/>
<feature type="region of interest" description="Disordered" evidence="1">
    <location>
        <begin position="1"/>
        <end position="25"/>
    </location>
</feature>
<reference evidence="3" key="1">
    <citation type="submission" date="2016-10" db="EMBL/GenBank/DDBJ databases">
        <authorList>
            <person name="Varghese N."/>
            <person name="Submissions S."/>
        </authorList>
    </citation>
    <scope>NUCLEOTIDE SEQUENCE [LARGE SCALE GENOMIC DNA]</scope>
    <source>
        <strain evidence="3">DSM 3669</strain>
    </source>
</reference>
<evidence type="ECO:0000313" key="3">
    <source>
        <dbReference type="Proteomes" id="UP000199584"/>
    </source>
</evidence>
<proteinExistence type="predicted"/>
<sequence>MALAKGVPEPQEESRRTGRSVKPALLRGGPPLTVVNKGGTAGLNLPSLASRRGGGFSYLNAPPARHHQGMKIVQVGLFPAAFKISASTGLRFASGRIWRSCIMRRAGSYTWLFINSRFLFSRHAGGFCAIRPANSATSASPSPVTDAPIHHLRGATRLAPNILFQGRPSAIVLKTGGGRKGRE</sequence>
<keyword evidence="3" id="KW-1185">Reference proteome</keyword>
<dbReference type="STRING" id="39060.SAMN05660706_10519"/>
<gene>
    <name evidence="2" type="ORF">SAMN05660706_10519</name>
</gene>
<organism evidence="2 3">
    <name type="scientific">Desulfoscipio geothermicus DSM 3669</name>
    <dbReference type="NCBI Taxonomy" id="1121426"/>
    <lineage>
        <taxon>Bacteria</taxon>
        <taxon>Bacillati</taxon>
        <taxon>Bacillota</taxon>
        <taxon>Clostridia</taxon>
        <taxon>Eubacteriales</taxon>
        <taxon>Desulfallaceae</taxon>
        <taxon>Desulfoscipio</taxon>
    </lineage>
</organism>